<name>A0ABU4PQ61_9SPHN</name>
<accession>A0ABU4PQ61</accession>
<evidence type="ECO:0000313" key="1">
    <source>
        <dbReference type="EMBL" id="MDX5984090.1"/>
    </source>
</evidence>
<dbReference type="EMBL" id="JAWXXV010000001">
    <property type="protein sequence ID" value="MDX5984090.1"/>
    <property type="molecule type" value="Genomic_DNA"/>
</dbReference>
<evidence type="ECO:0008006" key="3">
    <source>
        <dbReference type="Google" id="ProtNLM"/>
    </source>
</evidence>
<evidence type="ECO:0000313" key="2">
    <source>
        <dbReference type="Proteomes" id="UP001279660"/>
    </source>
</evidence>
<dbReference type="RefSeq" id="WP_010403877.1">
    <property type="nucleotide sequence ID" value="NZ_JAWXXV010000001.1"/>
</dbReference>
<keyword evidence="2" id="KW-1185">Reference proteome</keyword>
<protein>
    <recommendedName>
        <fullName evidence="3">RiboL-PSP-HEPN domain-containing protein</fullName>
    </recommendedName>
</protein>
<dbReference type="Proteomes" id="UP001279660">
    <property type="component" value="Unassembled WGS sequence"/>
</dbReference>
<reference evidence="1 2" key="1">
    <citation type="submission" date="2023-11" db="EMBL/GenBank/DDBJ databases">
        <title>MicrobeMod: A computational toolkit for identifying prokaryotic methylation and restriction-modification with nanopore sequencing.</title>
        <authorList>
            <person name="Crits-Christoph A."/>
            <person name="Kang S.C."/>
            <person name="Lee H."/>
            <person name="Ostrov N."/>
        </authorList>
    </citation>
    <scope>NUCLEOTIDE SEQUENCE [LARGE SCALE GENOMIC DNA]</scope>
    <source>
        <strain evidence="1 2">ATCC 14820</strain>
    </source>
</reference>
<gene>
    <name evidence="1" type="ORF">SIL82_07445</name>
</gene>
<proteinExistence type="predicted"/>
<sequence>MDDAEKTNGHVIDRDKLHGDFPTQFQEPAFWEELGRTVAAFGFIEGELAKAIYALTGEKEFDPKGDPEAFNAWIKTLEKALTDQLGALIITYGKALTENPRTKEHDFSRLIAELKEAKEIRNALCHGSWGKPDDQGRTVPKFVRRDLQIFETPVDVAFFKQTRAALREIICDILDSVTMVGYKFPGSDSPGEQLWPDPATVTVN</sequence>
<organism evidence="1 2">
    <name type="scientific">Sphingomonas echinoides</name>
    <dbReference type="NCBI Taxonomy" id="59803"/>
    <lineage>
        <taxon>Bacteria</taxon>
        <taxon>Pseudomonadati</taxon>
        <taxon>Pseudomonadota</taxon>
        <taxon>Alphaproteobacteria</taxon>
        <taxon>Sphingomonadales</taxon>
        <taxon>Sphingomonadaceae</taxon>
        <taxon>Sphingomonas</taxon>
    </lineage>
</organism>
<comment type="caution">
    <text evidence="1">The sequence shown here is derived from an EMBL/GenBank/DDBJ whole genome shotgun (WGS) entry which is preliminary data.</text>
</comment>